<name>A0A166BQ27_9AGAM</name>
<evidence type="ECO:0000313" key="2">
    <source>
        <dbReference type="Proteomes" id="UP000076532"/>
    </source>
</evidence>
<dbReference type="EMBL" id="KV417641">
    <property type="protein sequence ID" value="KZP12868.1"/>
    <property type="molecule type" value="Genomic_DNA"/>
</dbReference>
<dbReference type="AlphaFoldDB" id="A0A166BQ27"/>
<proteinExistence type="predicted"/>
<protein>
    <submittedName>
        <fullName evidence="1">Uncharacterized protein</fullName>
    </submittedName>
</protein>
<keyword evidence="2" id="KW-1185">Reference proteome</keyword>
<sequence>MPISATLAGTLHAAHHAWPPFATSPGSPPSTFPTPYRSPPTFILACPPFKLAPIHGPNLQPATLRR</sequence>
<gene>
    <name evidence="1" type="ORF">FIBSPDRAFT_869856</name>
</gene>
<evidence type="ECO:0000313" key="1">
    <source>
        <dbReference type="EMBL" id="KZP12868.1"/>
    </source>
</evidence>
<accession>A0A166BQ27</accession>
<dbReference type="Proteomes" id="UP000076532">
    <property type="component" value="Unassembled WGS sequence"/>
</dbReference>
<organism evidence="1 2">
    <name type="scientific">Athelia psychrophila</name>
    <dbReference type="NCBI Taxonomy" id="1759441"/>
    <lineage>
        <taxon>Eukaryota</taxon>
        <taxon>Fungi</taxon>
        <taxon>Dikarya</taxon>
        <taxon>Basidiomycota</taxon>
        <taxon>Agaricomycotina</taxon>
        <taxon>Agaricomycetes</taxon>
        <taxon>Agaricomycetidae</taxon>
        <taxon>Atheliales</taxon>
        <taxon>Atheliaceae</taxon>
        <taxon>Athelia</taxon>
    </lineage>
</organism>
<reference evidence="1 2" key="1">
    <citation type="journal article" date="2016" name="Mol. Biol. Evol.">
        <title>Comparative Genomics of Early-Diverging Mushroom-Forming Fungi Provides Insights into the Origins of Lignocellulose Decay Capabilities.</title>
        <authorList>
            <person name="Nagy L.G."/>
            <person name="Riley R."/>
            <person name="Tritt A."/>
            <person name="Adam C."/>
            <person name="Daum C."/>
            <person name="Floudas D."/>
            <person name="Sun H."/>
            <person name="Yadav J.S."/>
            <person name="Pangilinan J."/>
            <person name="Larsson K.H."/>
            <person name="Matsuura K."/>
            <person name="Barry K."/>
            <person name="Labutti K."/>
            <person name="Kuo R."/>
            <person name="Ohm R.A."/>
            <person name="Bhattacharya S.S."/>
            <person name="Shirouzu T."/>
            <person name="Yoshinaga Y."/>
            <person name="Martin F.M."/>
            <person name="Grigoriev I.V."/>
            <person name="Hibbett D.S."/>
        </authorList>
    </citation>
    <scope>NUCLEOTIDE SEQUENCE [LARGE SCALE GENOMIC DNA]</scope>
    <source>
        <strain evidence="1 2">CBS 109695</strain>
    </source>
</reference>